<sequence>MKRIYRIIIVILLALSLSACQKTDSNIKESSKQRYNVYNDSFTYIGFKKKSLNSYNFKTNIETSTPIIVVSAKSNINLVEVTANTTMYSQDEKKIHNTTKTITKSIIRNQEFNIDFEISKKVSNETTRVSVTFSGKTTDKNNNSKSDKKIEYKVLFKFNNGEIDLEKKVKANETISKPSTPHKKNYIFQSWYLDQDFKHEYDFSKKITSDLNLYAKYIVDYATITNKVTHEIMPSVVNITKKNYNTILGITTSSQSFIGSGIIFYEGSGYYYALTNNHVTVKNPDYSKVSYEVEDYKGNKYDAYLKHESPSYDLAVIYFKKKETLKVIDRAKENPNIDTEIISLGQPKGQTNAITYGKVTEYTEAPILKNTKWYESSVQFEVISHSARIAGGSSGGAILDVDFNLVGINYASSTSYNSGEFVSAYAIPIKKVEEYLRVYIWS</sequence>
<dbReference type="PANTHER" id="PTHR43343:SF3">
    <property type="entry name" value="PROTEASE DO-LIKE 8, CHLOROPLASTIC"/>
    <property type="match status" value="1"/>
</dbReference>
<dbReference type="KEGG" id="apal:BN85400420"/>
<dbReference type="AlphaFoldDB" id="U4KJJ4"/>
<reference evidence="6 7" key="1">
    <citation type="journal article" date="2013" name="J. Mol. Microbiol. Biotechnol.">
        <title>Analysis of the Complete Genomes of Acholeplasma brassicae , A. palmae and A. laidlawii and Their Comparison to the Obligate Parasites from ' Candidatus Phytoplasma'.</title>
        <authorList>
            <person name="Kube M."/>
            <person name="Siewert C."/>
            <person name="Migdoll A.M."/>
            <person name="Duduk B."/>
            <person name="Holz S."/>
            <person name="Rabus R."/>
            <person name="Seemuller E."/>
            <person name="Mitrovic J."/>
            <person name="Muller I."/>
            <person name="Buttner C."/>
            <person name="Reinhardt R."/>
        </authorList>
    </citation>
    <scope>NUCLEOTIDE SEQUENCE [LARGE SCALE GENOMIC DNA]</scope>
    <source>
        <strain evidence="6 7">J233</strain>
    </source>
</reference>
<comment type="subcellular location">
    <subcellularLocation>
        <location evidence="1">Cell envelope</location>
    </subcellularLocation>
</comment>
<evidence type="ECO:0000256" key="5">
    <source>
        <dbReference type="SAM" id="SignalP"/>
    </source>
</evidence>
<evidence type="ECO:0000256" key="3">
    <source>
        <dbReference type="ARBA" id="ARBA00022670"/>
    </source>
</evidence>
<evidence type="ECO:0000256" key="2">
    <source>
        <dbReference type="ARBA" id="ARBA00010541"/>
    </source>
</evidence>
<keyword evidence="5" id="KW-0732">Signal</keyword>
<dbReference type="PANTHER" id="PTHR43343">
    <property type="entry name" value="PEPTIDASE S12"/>
    <property type="match status" value="1"/>
</dbReference>
<dbReference type="GO" id="GO:0030313">
    <property type="term" value="C:cell envelope"/>
    <property type="evidence" value="ECO:0007669"/>
    <property type="project" value="UniProtKB-SubCell"/>
</dbReference>
<protein>
    <submittedName>
        <fullName evidence="6">Predicted serine protease</fullName>
    </submittedName>
</protein>
<dbReference type="InterPro" id="IPR051201">
    <property type="entry name" value="Chloro_Bact_Ser_Proteases"/>
</dbReference>
<evidence type="ECO:0000256" key="1">
    <source>
        <dbReference type="ARBA" id="ARBA00004196"/>
    </source>
</evidence>
<feature type="signal peptide" evidence="5">
    <location>
        <begin position="1"/>
        <end position="21"/>
    </location>
</feature>
<dbReference type="HOGENOM" id="CLU_619155_0_0_14"/>
<dbReference type="EMBL" id="FO681347">
    <property type="protein sequence ID" value="CCV63619.1"/>
    <property type="molecule type" value="Genomic_DNA"/>
</dbReference>
<dbReference type="GO" id="GO:0004252">
    <property type="term" value="F:serine-type endopeptidase activity"/>
    <property type="evidence" value="ECO:0007669"/>
    <property type="project" value="InterPro"/>
</dbReference>
<feature type="chain" id="PRO_5004651152" evidence="5">
    <location>
        <begin position="22"/>
        <end position="442"/>
    </location>
</feature>
<evidence type="ECO:0000313" key="6">
    <source>
        <dbReference type="EMBL" id="CCV63619.1"/>
    </source>
</evidence>
<dbReference type="GO" id="GO:0006508">
    <property type="term" value="P:proteolysis"/>
    <property type="evidence" value="ECO:0007669"/>
    <property type="project" value="UniProtKB-KW"/>
</dbReference>
<dbReference type="STRING" id="1318466.BN85400420"/>
<keyword evidence="7" id="KW-1185">Reference proteome</keyword>
<evidence type="ECO:0000256" key="4">
    <source>
        <dbReference type="ARBA" id="ARBA00022801"/>
    </source>
</evidence>
<dbReference type="Proteomes" id="UP000032740">
    <property type="component" value="Chromosome"/>
</dbReference>
<dbReference type="Pfam" id="PF09479">
    <property type="entry name" value="Flg_new"/>
    <property type="match status" value="1"/>
</dbReference>
<evidence type="ECO:0000313" key="7">
    <source>
        <dbReference type="Proteomes" id="UP000032740"/>
    </source>
</evidence>
<dbReference type="Gene3D" id="2.40.10.10">
    <property type="entry name" value="Trypsin-like serine proteases"/>
    <property type="match status" value="2"/>
</dbReference>
<dbReference type="RefSeq" id="WP_026654011.1">
    <property type="nucleotide sequence ID" value="NC_022538.1"/>
</dbReference>
<keyword evidence="4" id="KW-0378">Hydrolase</keyword>
<accession>U4KJJ4</accession>
<name>U4KJJ4_ALTPJ</name>
<gene>
    <name evidence="6" type="ORF">BN85400420</name>
</gene>
<dbReference type="Gene3D" id="2.60.40.4270">
    <property type="entry name" value="Listeria-Bacteroides repeat domain"/>
    <property type="match status" value="1"/>
</dbReference>
<dbReference type="SUPFAM" id="SSF50494">
    <property type="entry name" value="Trypsin-like serine proteases"/>
    <property type="match status" value="1"/>
</dbReference>
<proteinExistence type="inferred from homology"/>
<dbReference type="InterPro" id="IPR009003">
    <property type="entry name" value="Peptidase_S1_PA"/>
</dbReference>
<organism evidence="6 7">
    <name type="scientific">Alteracholeplasma palmae (strain ATCC 49389 / J233)</name>
    <name type="common">Acholeplasma palmae</name>
    <dbReference type="NCBI Taxonomy" id="1318466"/>
    <lineage>
        <taxon>Bacteria</taxon>
        <taxon>Bacillati</taxon>
        <taxon>Mycoplasmatota</taxon>
        <taxon>Mollicutes</taxon>
        <taxon>Acholeplasmatales</taxon>
        <taxon>Acholeplasmataceae</taxon>
        <taxon>Acholeplasma</taxon>
    </lineage>
</organism>
<comment type="similarity">
    <text evidence="2">Belongs to the peptidase S1C family.</text>
</comment>
<dbReference type="InterPro" id="IPR042229">
    <property type="entry name" value="Listeria/Bacterioides_rpt_sf"/>
</dbReference>
<dbReference type="Pfam" id="PF13365">
    <property type="entry name" value="Trypsin_2"/>
    <property type="match status" value="1"/>
</dbReference>
<dbReference type="PRINTS" id="PR00834">
    <property type="entry name" value="PROTEASES2C"/>
</dbReference>
<dbReference type="InterPro" id="IPR001940">
    <property type="entry name" value="Peptidase_S1C"/>
</dbReference>
<dbReference type="InterPro" id="IPR013378">
    <property type="entry name" value="InlB-like_B-rpt"/>
</dbReference>
<dbReference type="InterPro" id="IPR043504">
    <property type="entry name" value="Peptidase_S1_PA_chymotrypsin"/>
</dbReference>
<keyword evidence="3 6" id="KW-0645">Protease</keyword>
<dbReference type="PROSITE" id="PS51257">
    <property type="entry name" value="PROKAR_LIPOPROTEIN"/>
    <property type="match status" value="1"/>
</dbReference>